<evidence type="ECO:0000256" key="1">
    <source>
        <dbReference type="ARBA" id="ARBA00004123"/>
    </source>
</evidence>
<feature type="domain" description="CRC" evidence="5">
    <location>
        <begin position="412"/>
        <end position="523"/>
    </location>
</feature>
<feature type="region of interest" description="Disordered" evidence="4">
    <location>
        <begin position="378"/>
        <end position="400"/>
    </location>
</feature>
<dbReference type="Proteomes" id="UP001642483">
    <property type="component" value="Unassembled WGS sequence"/>
</dbReference>
<dbReference type="PANTHER" id="PTHR12446:SF34">
    <property type="entry name" value="PROTEIN LIN-54 HOMOLOG"/>
    <property type="match status" value="1"/>
</dbReference>
<proteinExistence type="inferred from homology"/>
<dbReference type="InterPro" id="IPR005172">
    <property type="entry name" value="CRC"/>
</dbReference>
<reference evidence="6 7" key="1">
    <citation type="submission" date="2024-02" db="EMBL/GenBank/DDBJ databases">
        <authorList>
            <person name="Daric V."/>
            <person name="Darras S."/>
        </authorList>
    </citation>
    <scope>NUCLEOTIDE SEQUENCE [LARGE SCALE GENOMIC DNA]</scope>
</reference>
<dbReference type="Pfam" id="PF03638">
    <property type="entry name" value="TCR"/>
    <property type="match status" value="2"/>
</dbReference>
<dbReference type="InterPro" id="IPR033467">
    <property type="entry name" value="Tesmin/TSO1-like_CXC"/>
</dbReference>
<name>A0ABP0GYZ6_CLALP</name>
<comment type="caution">
    <text evidence="6">The sequence shown here is derived from an EMBL/GenBank/DDBJ whole genome shotgun (WGS) entry which is preliminary data.</text>
</comment>
<evidence type="ECO:0000256" key="3">
    <source>
        <dbReference type="ARBA" id="ARBA00023242"/>
    </source>
</evidence>
<evidence type="ECO:0000256" key="4">
    <source>
        <dbReference type="SAM" id="MobiDB-lite"/>
    </source>
</evidence>
<dbReference type="SMART" id="SM01114">
    <property type="entry name" value="CXC"/>
    <property type="match status" value="2"/>
</dbReference>
<dbReference type="PROSITE" id="PS51634">
    <property type="entry name" value="CRC"/>
    <property type="match status" value="1"/>
</dbReference>
<dbReference type="EMBL" id="CAWYQH010000163">
    <property type="protein sequence ID" value="CAK8696954.1"/>
    <property type="molecule type" value="Genomic_DNA"/>
</dbReference>
<evidence type="ECO:0000259" key="5">
    <source>
        <dbReference type="PROSITE" id="PS51634"/>
    </source>
</evidence>
<sequence>MEAFERAPPESLQDLLDLDTSNPENIEKMDISENNVHDDTDDALETMLMEEDDNIRSQEAVVSSADVIDAQPVLNSPMQHTTMNTPQNKMVTVSQPIQVLTQQKLGTSGVVTKFIVKKTATSAAKTNHAVLATTGTTQTKTTTGLQTITLGNNLTLSPIKGGFKIPISPLKNSSLKVSMIPASSSSTSNTLRTINFNKLVGGSRQQVQAKSNFQFQTLAPNHRVSVSNIQRFPQNVVVQQPQQLQVPAQRLQCVRLMPTANASNGSVAGISNVIATQASSTLPIGTAVLQTQRVQPFINIQTAPNTMQTLQSQVQVQTTPVQQQKPVHQRLIMPATSLQLNQPVANISPGTVLQSGNMGYAMVPAKYVEQLKKQLSGQMFQQNNETSSSSTSEASNLSIQQGNLKVPMNGKIRKPCNCTKSMCLKLYCECFANGHFCDGCNCINCHNNLEFDGDRSKAIKSCLERNPMAFRPKIGRGRDDNRTHQKGCNCKRSGCLKNYCECYEARIPCTSKCKCIGCKNIEGESTANLEQHSLMNLADAAAVRCQQQAAARSRISTQIGEIRSVRPKPQISQSLANERLPYTFFTQEVIEATCTCLLAQAEEAEKTNRSIPVAEMMILEEFGRCLMQIIQAASKAKTVSHAGT</sequence>
<organism evidence="6 7">
    <name type="scientific">Clavelina lepadiformis</name>
    <name type="common">Light-bulb sea squirt</name>
    <name type="synonym">Ascidia lepadiformis</name>
    <dbReference type="NCBI Taxonomy" id="159417"/>
    <lineage>
        <taxon>Eukaryota</taxon>
        <taxon>Metazoa</taxon>
        <taxon>Chordata</taxon>
        <taxon>Tunicata</taxon>
        <taxon>Ascidiacea</taxon>
        <taxon>Aplousobranchia</taxon>
        <taxon>Clavelinidae</taxon>
        <taxon>Clavelina</taxon>
    </lineage>
</organism>
<gene>
    <name evidence="6" type="ORF">CVLEPA_LOCUS30248</name>
</gene>
<keyword evidence="7" id="KW-1185">Reference proteome</keyword>
<evidence type="ECO:0000313" key="7">
    <source>
        <dbReference type="Proteomes" id="UP001642483"/>
    </source>
</evidence>
<feature type="compositionally biased region" description="Low complexity" evidence="4">
    <location>
        <begin position="383"/>
        <end position="398"/>
    </location>
</feature>
<evidence type="ECO:0000256" key="2">
    <source>
        <dbReference type="ARBA" id="ARBA00007267"/>
    </source>
</evidence>
<dbReference type="PANTHER" id="PTHR12446">
    <property type="entry name" value="TESMIN/TSO1-RELATED"/>
    <property type="match status" value="1"/>
</dbReference>
<comment type="similarity">
    <text evidence="2">Belongs to the lin-54 family.</text>
</comment>
<protein>
    <recommendedName>
        <fullName evidence="5">CRC domain-containing protein</fullName>
    </recommendedName>
</protein>
<evidence type="ECO:0000313" key="6">
    <source>
        <dbReference type="EMBL" id="CAK8696954.1"/>
    </source>
</evidence>
<comment type="subcellular location">
    <subcellularLocation>
        <location evidence="1">Nucleus</location>
    </subcellularLocation>
</comment>
<accession>A0ABP0GYZ6</accession>
<dbReference type="InterPro" id="IPR028307">
    <property type="entry name" value="Lin-54_fam"/>
</dbReference>
<keyword evidence="3" id="KW-0539">Nucleus</keyword>